<evidence type="ECO:0000313" key="2">
    <source>
        <dbReference type="Proteomes" id="UP001381693"/>
    </source>
</evidence>
<feature type="non-terminal residue" evidence="1">
    <location>
        <position position="1"/>
    </location>
</feature>
<keyword evidence="2" id="KW-1185">Reference proteome</keyword>
<gene>
    <name evidence="1" type="ORF">SK128_010867</name>
</gene>
<dbReference type="AlphaFoldDB" id="A0AAN8WJL5"/>
<proteinExistence type="predicted"/>
<protein>
    <submittedName>
        <fullName evidence="1">Uncharacterized protein</fullName>
    </submittedName>
</protein>
<organism evidence="1 2">
    <name type="scientific">Halocaridina rubra</name>
    <name type="common">Hawaiian red shrimp</name>
    <dbReference type="NCBI Taxonomy" id="373956"/>
    <lineage>
        <taxon>Eukaryota</taxon>
        <taxon>Metazoa</taxon>
        <taxon>Ecdysozoa</taxon>
        <taxon>Arthropoda</taxon>
        <taxon>Crustacea</taxon>
        <taxon>Multicrustacea</taxon>
        <taxon>Malacostraca</taxon>
        <taxon>Eumalacostraca</taxon>
        <taxon>Eucarida</taxon>
        <taxon>Decapoda</taxon>
        <taxon>Pleocyemata</taxon>
        <taxon>Caridea</taxon>
        <taxon>Atyoidea</taxon>
        <taxon>Atyidae</taxon>
        <taxon>Halocaridina</taxon>
    </lineage>
</organism>
<evidence type="ECO:0000313" key="1">
    <source>
        <dbReference type="EMBL" id="KAK7067246.1"/>
    </source>
</evidence>
<feature type="non-terminal residue" evidence="1">
    <location>
        <position position="68"/>
    </location>
</feature>
<dbReference type="Proteomes" id="UP001381693">
    <property type="component" value="Unassembled WGS sequence"/>
</dbReference>
<dbReference type="EMBL" id="JAXCGZ010018893">
    <property type="protein sequence ID" value="KAK7067246.1"/>
    <property type="molecule type" value="Genomic_DNA"/>
</dbReference>
<reference evidence="1 2" key="1">
    <citation type="submission" date="2023-11" db="EMBL/GenBank/DDBJ databases">
        <title>Halocaridina rubra genome assembly.</title>
        <authorList>
            <person name="Smith C."/>
        </authorList>
    </citation>
    <scope>NUCLEOTIDE SEQUENCE [LARGE SCALE GENOMIC DNA]</scope>
    <source>
        <strain evidence="1">EP-1</strain>
        <tissue evidence="1">Whole</tissue>
    </source>
</reference>
<sequence length="68" mass="7643">KASQTDVRVKIVAANGNTIKTFGLKTLRTSFPRTLFLDLHSHRCKKPLLGADFLKNHRLLLDVASKQL</sequence>
<comment type="caution">
    <text evidence="1">The sequence shown here is derived from an EMBL/GenBank/DDBJ whole genome shotgun (WGS) entry which is preliminary data.</text>
</comment>
<accession>A0AAN8WJL5</accession>
<name>A0AAN8WJL5_HALRR</name>